<gene>
    <name evidence="3" type="ORF">CD178_03087</name>
</gene>
<dbReference type="Pfam" id="PF13628">
    <property type="entry name" value="DUF4142"/>
    <property type="match status" value="1"/>
</dbReference>
<dbReference type="PANTHER" id="PTHR38593:SF1">
    <property type="entry name" value="BLR2558 PROTEIN"/>
    <property type="match status" value="1"/>
</dbReference>
<dbReference type="KEGG" id="ksc:CD178_03087"/>
<dbReference type="RefSeq" id="WP_118963760.1">
    <property type="nucleotide sequence ID" value="NZ_CP023037.1"/>
</dbReference>
<dbReference type="InterPro" id="IPR025419">
    <property type="entry name" value="DUF4142"/>
</dbReference>
<evidence type="ECO:0000313" key="4">
    <source>
        <dbReference type="Proteomes" id="UP000264120"/>
    </source>
</evidence>
<reference evidence="3 4" key="1">
    <citation type="submission" date="2017-08" db="EMBL/GenBank/DDBJ databases">
        <title>Complete genome sequence of Gluconacetobacter saccharivorans CV1 isolated from Fermented Vinegar.</title>
        <authorList>
            <person name="Kim S.-Y."/>
        </authorList>
    </citation>
    <scope>NUCLEOTIDE SEQUENCE [LARGE SCALE GENOMIC DNA]</scope>
    <source>
        <strain evidence="3 4">CV1</strain>
        <plasmid evidence="3 4">unnamed1</plasmid>
    </source>
</reference>
<evidence type="ECO:0000313" key="3">
    <source>
        <dbReference type="EMBL" id="AXY23831.1"/>
    </source>
</evidence>
<dbReference type="PANTHER" id="PTHR38593">
    <property type="entry name" value="BLR2558 PROTEIN"/>
    <property type="match status" value="1"/>
</dbReference>
<organism evidence="3 4">
    <name type="scientific">Komagataeibacter saccharivorans</name>
    <dbReference type="NCBI Taxonomy" id="265959"/>
    <lineage>
        <taxon>Bacteria</taxon>
        <taxon>Pseudomonadati</taxon>
        <taxon>Pseudomonadota</taxon>
        <taxon>Alphaproteobacteria</taxon>
        <taxon>Acetobacterales</taxon>
        <taxon>Acetobacteraceae</taxon>
        <taxon>Komagataeibacter</taxon>
    </lineage>
</organism>
<keyword evidence="4" id="KW-1185">Reference proteome</keyword>
<dbReference type="Proteomes" id="UP000264120">
    <property type="component" value="Plasmid unnamed1"/>
</dbReference>
<evidence type="ECO:0000259" key="2">
    <source>
        <dbReference type="Pfam" id="PF13628"/>
    </source>
</evidence>
<feature type="signal peptide" evidence="1">
    <location>
        <begin position="1"/>
        <end position="21"/>
    </location>
</feature>
<sequence length="177" mass="19251">MKKSMIAMLGLAVCMSGPVLAQSIPEKTGVNSLMGVAPRTADFIKIATISDLFEIQSSELAQQTHNQALGAFAARMIEDHETTSTALKGIVQSNNLQADQPTAVDESHQTMLDKLKTLHGRDFALQYRSDQISGHEDAVSLFRRYSEGGDNAALKAWAAKTLPTLENHLQMARSLPQ</sequence>
<dbReference type="EMBL" id="CP023037">
    <property type="protein sequence ID" value="AXY23831.1"/>
    <property type="molecule type" value="Genomic_DNA"/>
</dbReference>
<dbReference type="AlphaFoldDB" id="A0A347WG38"/>
<keyword evidence="3" id="KW-0614">Plasmid</keyword>
<proteinExistence type="predicted"/>
<accession>A0A347WG38</accession>
<feature type="domain" description="DUF4142" evidence="2">
    <location>
        <begin position="40"/>
        <end position="175"/>
    </location>
</feature>
<geneLocation type="plasmid" evidence="3 4">
    <name>unnamed1</name>
</geneLocation>
<dbReference type="InterPro" id="IPR012347">
    <property type="entry name" value="Ferritin-like"/>
</dbReference>
<dbReference type="OrthoDB" id="9101320at2"/>
<dbReference type="Gene3D" id="1.20.1260.10">
    <property type="match status" value="1"/>
</dbReference>
<keyword evidence="1" id="KW-0732">Signal</keyword>
<name>A0A347WG38_9PROT</name>
<protein>
    <recommendedName>
        <fullName evidence="2">DUF4142 domain-containing protein</fullName>
    </recommendedName>
</protein>
<evidence type="ECO:0000256" key="1">
    <source>
        <dbReference type="SAM" id="SignalP"/>
    </source>
</evidence>
<feature type="chain" id="PRO_5016864345" description="DUF4142 domain-containing protein" evidence="1">
    <location>
        <begin position="22"/>
        <end position="177"/>
    </location>
</feature>